<evidence type="ECO:0000313" key="10">
    <source>
        <dbReference type="EMBL" id="PBC30345.1"/>
    </source>
</evidence>
<dbReference type="CDD" id="cd17317">
    <property type="entry name" value="MFS_SLC22"/>
    <property type="match status" value="1"/>
</dbReference>
<dbReference type="PANTHER" id="PTHR12639:SF6">
    <property type="entry name" value="VITAMIN K-DEPENDENT GAMMA-CARBOXYLASE"/>
    <property type="match status" value="1"/>
</dbReference>
<dbReference type="InterPro" id="IPR036259">
    <property type="entry name" value="MFS_trans_sf"/>
</dbReference>
<keyword evidence="4 8" id="KW-0472">Membrane</keyword>
<evidence type="ECO:0000256" key="4">
    <source>
        <dbReference type="ARBA" id="ARBA00023136"/>
    </source>
</evidence>
<keyword evidence="3 8" id="KW-1133">Transmembrane helix</keyword>
<dbReference type="Proteomes" id="UP000242457">
    <property type="component" value="Unassembled WGS sequence"/>
</dbReference>
<proteinExistence type="predicted"/>
<dbReference type="GO" id="GO:0012505">
    <property type="term" value="C:endomembrane system"/>
    <property type="evidence" value="ECO:0007669"/>
    <property type="project" value="UniProtKB-SubCell"/>
</dbReference>
<dbReference type="InterPro" id="IPR011020">
    <property type="entry name" value="HTTM-like"/>
</dbReference>
<dbReference type="PROSITE" id="PS50850">
    <property type="entry name" value="MFS"/>
    <property type="match status" value="1"/>
</dbReference>
<feature type="transmembrane region" description="Helical" evidence="8">
    <location>
        <begin position="742"/>
        <end position="761"/>
    </location>
</feature>
<dbReference type="InterPro" id="IPR020846">
    <property type="entry name" value="MFS_dom"/>
</dbReference>
<comment type="subcellular location">
    <subcellularLocation>
        <location evidence="1">Endomembrane system</location>
        <topology evidence="1">Multi-pass membrane protein</topology>
    </subcellularLocation>
</comment>
<dbReference type="GO" id="GO:0019842">
    <property type="term" value="F:vitamin binding"/>
    <property type="evidence" value="ECO:0007669"/>
    <property type="project" value="TreeGrafter"/>
</dbReference>
<dbReference type="InterPro" id="IPR005828">
    <property type="entry name" value="MFS_sugar_transport-like"/>
</dbReference>
<dbReference type="SUPFAM" id="SSF47565">
    <property type="entry name" value="Insect pheromone/odorant-binding proteins"/>
    <property type="match status" value="1"/>
</dbReference>
<keyword evidence="2 8" id="KW-0812">Transmembrane</keyword>
<gene>
    <name evidence="10" type="ORF">APICC_08685</name>
</gene>
<dbReference type="STRING" id="94128.A0A2A3EF09"/>
<feature type="transmembrane region" description="Helical" evidence="8">
    <location>
        <begin position="201"/>
        <end position="220"/>
    </location>
</feature>
<feature type="transmembrane region" description="Helical" evidence="8">
    <location>
        <begin position="826"/>
        <end position="846"/>
    </location>
</feature>
<dbReference type="Gene3D" id="1.20.1250.20">
    <property type="entry name" value="MFS general substrate transporter like domains"/>
    <property type="match status" value="1"/>
</dbReference>
<dbReference type="GO" id="GO:0005549">
    <property type="term" value="F:odorant binding"/>
    <property type="evidence" value="ECO:0007669"/>
    <property type="project" value="InterPro"/>
</dbReference>
<feature type="transmembrane region" description="Helical" evidence="8">
    <location>
        <begin position="767"/>
        <end position="788"/>
    </location>
</feature>
<dbReference type="Pfam" id="PF01395">
    <property type="entry name" value="PBP_GOBP"/>
    <property type="match status" value="1"/>
</dbReference>
<keyword evidence="5" id="KW-1015">Disulfide bond</keyword>
<feature type="transmembrane region" description="Helical" evidence="8">
    <location>
        <begin position="258"/>
        <end position="278"/>
    </location>
</feature>
<feature type="transmembrane region" description="Helical" evidence="8">
    <location>
        <begin position="561"/>
        <end position="578"/>
    </location>
</feature>
<dbReference type="PANTHER" id="PTHR12639">
    <property type="entry name" value="VITAMIN K-DEPENDENT GAMMA-CARBOXYLASE"/>
    <property type="match status" value="1"/>
</dbReference>
<feature type="transmembrane region" description="Helical" evidence="8">
    <location>
        <begin position="1027"/>
        <end position="1043"/>
    </location>
</feature>
<keyword evidence="11" id="KW-1185">Reference proteome</keyword>
<dbReference type="OrthoDB" id="206689at2759"/>
<dbReference type="InterPro" id="IPR036728">
    <property type="entry name" value="PBP_GOBP_sf"/>
</dbReference>
<feature type="transmembrane region" description="Helical" evidence="8">
    <location>
        <begin position="996"/>
        <end position="1020"/>
    </location>
</feature>
<accession>A0A2A3EF09</accession>
<sequence length="1344" mass="153882">MWRKSRQLANARVCPSEEAESEGDKGDGGRYHAVLREVENRFEELCGFKLGDLSSFESFVALLYRPTDPASLGVVRALFGLCMVLDVVEERGLGDVDIKWGDPMECHFPLIHGMKPLSLPWMITIYTIMWIGAFGIMLGSKFKIACACFLIPYWYIFLLDKSYWNNHTYLYGIVVILFWGTGADKYFALDATETKTSDNTVPLWNYFILKFQFFALYFLAGLKKSGVEWLSGYAMANLSRHWVFSPFRLFLTTEQTDFFIVHWFGFIFDLTVGFWMLFDKTRIPAMGYNNWVPGMYGYSWDMMVHVWDTVLVVVKVHDNASNEDRYLDPTAWVQSNRWEKHGDMLVQYASCLKENLIKQEKQFFENNFQRDKRPKWSRLSSNLSIYIDVWCSLNGRFQQRMFNPNVDMLTVDWHPFKPISFLMPLLSQYNSYRYKLEEIQQQIYTWSNDTDVLFVADFPGMHLDNYITKNFTNVTLTVLEGEVTYSDERRKHDITVAKGSSIPIETGQFHKVKTVSAYPACYMYTCTNRNKQQSETNGTTVLEESKEDLPIAKEINYKIDSWIRAFHHIANAFFYLVYDVPMRKEKNMITDQDNDIERTKSTDPLLEALDKLGCGSNFLWIIFIFTLTPTIFNGMHSMSYIFIAEVPTHWCAIPSLTAANWTDEEIRNISSSDSCTMYNYDYEYFAHIGYEEALDYKISHTLPESIPCQSRSFANDIDGTSLVQDWDLVCEKTADRSSTHMALSLGKLLGSAFFGIVADKYGRKICYAVGIIMLITSGPAGAVVPWYWAFIISRLINGASHAAIQYSSFTTLTEVASEKHRRWMGIAYNTGYATGIVIVPGIAYLLHEWRHIQLAISLPALLLLIHLWFMPESPRWLIAHNRRKEAKILIDKASKINRIEKMTVSLTIQKQELRDTNDITLNSKLASKSIEDKLHKNIKGFQVLISNGELRKRILITNFTWMTASLTYYALEIVLINDMCYISALNVNNFSTNRYIYVLVMGLTEIPAYLIPTPILMIIGRRRGSEILYIVAALCLLCILAIPTSETDVIMVISLIGRFSASAAYGIVILYSSELFPTIVPLNSSLPFSRIYLLFLFDLFSDKATLINLFLPSLNYSGEQVCRNSAVGTNSAMSHIGSVAAPYVADLLGAVIWWGPTTLCGGLALIAGLLCSILPETRGRPLANTVDEEVTEGRENVSFHNCCKYCTIQGLQNLYARSINIFQDIAECMDRSNMTIHELTKLRDSSEARIKLINEEESFRSYGCFLACIWQQIGVMNGSELSTYNIAGIIEKRYHDDEDLKTYFHKIALTCEDDIYRKFLHVNDKCDVALSFKLCMLKAMRNYP</sequence>
<evidence type="ECO:0000256" key="7">
    <source>
        <dbReference type="SAM" id="MobiDB-lite"/>
    </source>
</evidence>
<dbReference type="GO" id="GO:0008488">
    <property type="term" value="F:gamma-glutamyl carboxylase activity"/>
    <property type="evidence" value="ECO:0007669"/>
    <property type="project" value="InterPro"/>
</dbReference>
<dbReference type="GO" id="GO:0022857">
    <property type="term" value="F:transmembrane transporter activity"/>
    <property type="evidence" value="ECO:0007669"/>
    <property type="project" value="InterPro"/>
</dbReference>
<feature type="transmembrane region" description="Helical" evidence="8">
    <location>
        <begin position="168"/>
        <end position="189"/>
    </location>
</feature>
<evidence type="ECO:0000256" key="6">
    <source>
        <dbReference type="ARBA" id="ARBA00023239"/>
    </source>
</evidence>
<feature type="transmembrane region" description="Helical" evidence="8">
    <location>
        <begin position="618"/>
        <end position="635"/>
    </location>
</feature>
<feature type="transmembrane region" description="Helical" evidence="8">
    <location>
        <begin position="954"/>
        <end position="976"/>
    </location>
</feature>
<dbReference type="GO" id="GO:0016020">
    <property type="term" value="C:membrane"/>
    <property type="evidence" value="ECO:0007669"/>
    <property type="project" value="InterPro"/>
</dbReference>
<feature type="transmembrane region" description="Helical" evidence="8">
    <location>
        <begin position="123"/>
        <end position="156"/>
    </location>
</feature>
<feature type="transmembrane region" description="Helical" evidence="8">
    <location>
        <begin position="1151"/>
        <end position="1174"/>
    </location>
</feature>
<dbReference type="InterPro" id="IPR053934">
    <property type="entry name" value="HTTM_dom"/>
</dbReference>
<feature type="domain" description="Major facilitator superfamily (MFS) profile" evidence="9">
    <location>
        <begin position="681"/>
        <end position="1179"/>
    </location>
</feature>
<evidence type="ECO:0000313" key="11">
    <source>
        <dbReference type="Proteomes" id="UP000242457"/>
    </source>
</evidence>
<evidence type="ECO:0000256" key="1">
    <source>
        <dbReference type="ARBA" id="ARBA00004127"/>
    </source>
</evidence>
<reference evidence="10 11" key="1">
    <citation type="submission" date="2014-07" db="EMBL/GenBank/DDBJ databases">
        <title>Genomic and transcriptomic analysis on Apis cerana provide comprehensive insights into honey bee biology.</title>
        <authorList>
            <person name="Diao Q."/>
            <person name="Sun L."/>
            <person name="Zheng H."/>
            <person name="Zheng H."/>
            <person name="Xu S."/>
            <person name="Wang S."/>
            <person name="Zeng Z."/>
            <person name="Hu F."/>
            <person name="Su S."/>
            <person name="Wu J."/>
        </authorList>
    </citation>
    <scope>NUCLEOTIDE SEQUENCE [LARGE SCALE GENOMIC DNA]</scope>
    <source>
        <tissue evidence="10">Pupae without intestine</tissue>
    </source>
</reference>
<protein>
    <submittedName>
        <fullName evidence="10">Vitamin K-dependent gamma-carboxylase</fullName>
    </submittedName>
</protein>
<dbReference type="Gene3D" id="1.10.238.20">
    <property type="entry name" value="Pheromone/general odorant binding protein domain"/>
    <property type="match status" value="1"/>
</dbReference>
<dbReference type="InterPro" id="IPR006170">
    <property type="entry name" value="PBP/GOBP"/>
</dbReference>
<evidence type="ECO:0000259" key="9">
    <source>
        <dbReference type="PROSITE" id="PS50850"/>
    </source>
</evidence>
<dbReference type="Pfam" id="PF05090">
    <property type="entry name" value="HTTM"/>
    <property type="match status" value="1"/>
</dbReference>
<name>A0A2A3EF09_APICC</name>
<evidence type="ECO:0000256" key="3">
    <source>
        <dbReference type="ARBA" id="ARBA00022989"/>
    </source>
</evidence>
<dbReference type="SUPFAM" id="SSF103473">
    <property type="entry name" value="MFS general substrate transporter"/>
    <property type="match status" value="1"/>
</dbReference>
<dbReference type="SMART" id="SM00752">
    <property type="entry name" value="HTTM"/>
    <property type="match status" value="1"/>
</dbReference>
<feature type="region of interest" description="Disordered" evidence="7">
    <location>
        <begin position="1"/>
        <end position="28"/>
    </location>
</feature>
<organism evidence="10 11">
    <name type="scientific">Apis cerana cerana</name>
    <name type="common">Oriental honeybee</name>
    <dbReference type="NCBI Taxonomy" id="94128"/>
    <lineage>
        <taxon>Eukaryota</taxon>
        <taxon>Metazoa</taxon>
        <taxon>Ecdysozoa</taxon>
        <taxon>Arthropoda</taxon>
        <taxon>Hexapoda</taxon>
        <taxon>Insecta</taxon>
        <taxon>Pterygota</taxon>
        <taxon>Neoptera</taxon>
        <taxon>Endopterygota</taxon>
        <taxon>Hymenoptera</taxon>
        <taxon>Apocrita</taxon>
        <taxon>Aculeata</taxon>
        <taxon>Apoidea</taxon>
        <taxon>Anthophila</taxon>
        <taxon>Apidae</taxon>
        <taxon>Apis</taxon>
    </lineage>
</organism>
<dbReference type="CDD" id="cd23992">
    <property type="entry name" value="PBP_GOBP"/>
    <property type="match status" value="1"/>
</dbReference>
<dbReference type="InterPro" id="IPR007782">
    <property type="entry name" value="VKG_COase"/>
</dbReference>
<keyword evidence="6" id="KW-0456">Lyase</keyword>
<dbReference type="Pfam" id="PF00083">
    <property type="entry name" value="Sugar_tr"/>
    <property type="match status" value="1"/>
</dbReference>
<feature type="transmembrane region" description="Helical" evidence="8">
    <location>
        <begin position="852"/>
        <end position="870"/>
    </location>
</feature>
<dbReference type="EMBL" id="KZ288262">
    <property type="protein sequence ID" value="PBC30345.1"/>
    <property type="molecule type" value="Genomic_DNA"/>
</dbReference>
<evidence type="ECO:0000256" key="2">
    <source>
        <dbReference type="ARBA" id="ARBA00022692"/>
    </source>
</evidence>
<evidence type="ECO:0000256" key="8">
    <source>
        <dbReference type="SAM" id="Phobius"/>
    </source>
</evidence>
<evidence type="ECO:0000256" key="5">
    <source>
        <dbReference type="ARBA" id="ARBA00023157"/>
    </source>
</evidence>
<feature type="transmembrane region" description="Helical" evidence="8">
    <location>
        <begin position="1049"/>
        <end position="1071"/>
    </location>
</feature>